<dbReference type="PROSITE" id="PS51212">
    <property type="entry name" value="WSC"/>
    <property type="match status" value="1"/>
</dbReference>
<dbReference type="InterPro" id="IPR018535">
    <property type="entry name" value="DUF1996"/>
</dbReference>
<accession>G4TRN4</accession>
<protein>
    <submittedName>
        <fullName evidence="3">Related to glyoxal oxidase</fullName>
    </submittedName>
</protein>
<keyword evidence="1" id="KW-0472">Membrane</keyword>
<gene>
    <name evidence="3" type="ORF">PIIN_07931</name>
</gene>
<evidence type="ECO:0000259" key="2">
    <source>
        <dbReference type="PROSITE" id="PS51212"/>
    </source>
</evidence>
<evidence type="ECO:0000313" key="4">
    <source>
        <dbReference type="Proteomes" id="UP000007148"/>
    </source>
</evidence>
<sequence length="505" mass="54254">MILSVLVLVSTRLDPVVQPGVASSHLHNVVGGNNFNATYDPDFLLASTCTTSPITADKSNYWAPAIYFINHSTTPVTFSRIPSSFNIYYLPRGTTNESGNGGGDVKAFPPGFKMVAGDNGRNTYNASSFENQAISWVCLDYNNPAVNGKETPGFPTTSCPDGIRGQIFFPSCWDGVNLDSPNHKDHVSYPVQNYNSGDCPSSHPVKLVSLFYEQIFSTGGVPLNSDGLTWILANGDTTGYSMHADFQNGWSSSVLQSVIDECHAENSGNGNMRDCRPLKPYIDEEAREACQLNASIPIPDEDVGLFANLPRLLGNNPVWVAGQTKPLNNSYVDTTGWGRVGSLSEGVGSRGTQPVNISSISGVQLHDDDTNASGWEVRGCIQESKHGRALLGAAMTEESQMNLRKCAVLCANRGYSIAGVEFGHECYCDDALRNGVRMELINNVTCGIPCPGNPYENCGGRQALTILAKEGVTIRTTGEVSGALVASASHILLFWLALTTLYVLG</sequence>
<dbReference type="OrthoDB" id="74764at2759"/>
<dbReference type="HOGENOM" id="CLU_014722_3_2_1"/>
<keyword evidence="1" id="KW-1133">Transmembrane helix</keyword>
<dbReference type="PANTHER" id="PTHR43662">
    <property type="match status" value="1"/>
</dbReference>
<feature type="domain" description="WSC" evidence="2">
    <location>
        <begin position="374"/>
        <end position="470"/>
    </location>
</feature>
<dbReference type="EMBL" id="CAFZ01000268">
    <property type="protein sequence ID" value="CCA73977.1"/>
    <property type="molecule type" value="Genomic_DNA"/>
</dbReference>
<dbReference type="Pfam" id="PF09362">
    <property type="entry name" value="DUF1996"/>
    <property type="match status" value="1"/>
</dbReference>
<dbReference type="Proteomes" id="UP000007148">
    <property type="component" value="Unassembled WGS sequence"/>
</dbReference>
<dbReference type="eggNOG" id="KOG4157">
    <property type="taxonomic scope" value="Eukaryota"/>
</dbReference>
<dbReference type="InterPro" id="IPR002889">
    <property type="entry name" value="WSC_carb-bd"/>
</dbReference>
<evidence type="ECO:0000313" key="3">
    <source>
        <dbReference type="EMBL" id="CCA73977.1"/>
    </source>
</evidence>
<reference evidence="3 4" key="1">
    <citation type="journal article" date="2011" name="PLoS Pathog.">
        <title>Endophytic Life Strategies Decoded by Genome and Transcriptome Analyses of the Mutualistic Root Symbiont Piriformospora indica.</title>
        <authorList>
            <person name="Zuccaro A."/>
            <person name="Lahrmann U."/>
            <person name="Guldener U."/>
            <person name="Langen G."/>
            <person name="Pfiffi S."/>
            <person name="Biedenkopf D."/>
            <person name="Wong P."/>
            <person name="Samans B."/>
            <person name="Grimm C."/>
            <person name="Basiewicz M."/>
            <person name="Murat C."/>
            <person name="Martin F."/>
            <person name="Kogel K.H."/>
        </authorList>
    </citation>
    <scope>NUCLEOTIDE SEQUENCE [LARGE SCALE GENOMIC DNA]</scope>
    <source>
        <strain evidence="3 4">DSM 11827</strain>
    </source>
</reference>
<comment type="caution">
    <text evidence="3">The sequence shown here is derived from an EMBL/GenBank/DDBJ whole genome shotgun (WGS) entry which is preliminary data.</text>
</comment>
<keyword evidence="1" id="KW-0812">Transmembrane</keyword>
<keyword evidence="4" id="KW-1185">Reference proteome</keyword>
<proteinExistence type="predicted"/>
<dbReference type="STRING" id="1109443.G4TRN4"/>
<name>G4TRN4_SERID</name>
<organism evidence="3 4">
    <name type="scientific">Serendipita indica (strain DSM 11827)</name>
    <name type="common">Root endophyte fungus</name>
    <name type="synonym">Piriformospora indica</name>
    <dbReference type="NCBI Taxonomy" id="1109443"/>
    <lineage>
        <taxon>Eukaryota</taxon>
        <taxon>Fungi</taxon>
        <taxon>Dikarya</taxon>
        <taxon>Basidiomycota</taxon>
        <taxon>Agaricomycotina</taxon>
        <taxon>Agaricomycetes</taxon>
        <taxon>Sebacinales</taxon>
        <taxon>Serendipitaceae</taxon>
        <taxon>Serendipita</taxon>
    </lineage>
</organism>
<dbReference type="PANTHER" id="PTHR43662:SF3">
    <property type="entry name" value="DOMAIN PROTEIN, PUTATIVE (AFU_ORTHOLOGUE AFUA_6G11970)-RELATED"/>
    <property type="match status" value="1"/>
</dbReference>
<dbReference type="SMART" id="SM00321">
    <property type="entry name" value="WSC"/>
    <property type="match status" value="1"/>
</dbReference>
<feature type="transmembrane region" description="Helical" evidence="1">
    <location>
        <begin position="483"/>
        <end position="504"/>
    </location>
</feature>
<dbReference type="Pfam" id="PF01822">
    <property type="entry name" value="WSC"/>
    <property type="match status" value="1"/>
</dbReference>
<dbReference type="AlphaFoldDB" id="G4TRN4"/>
<evidence type="ECO:0000256" key="1">
    <source>
        <dbReference type="SAM" id="Phobius"/>
    </source>
</evidence>
<dbReference type="OMA" id="WILANGD"/>
<dbReference type="InParanoid" id="G4TRN4"/>